<gene>
    <name evidence="1" type="ORF">BU26DRAFT_506677</name>
</gene>
<dbReference type="OrthoDB" id="10025998at2759"/>
<evidence type="ECO:0008006" key="3">
    <source>
        <dbReference type="Google" id="ProtNLM"/>
    </source>
</evidence>
<dbReference type="SUPFAM" id="SSF81383">
    <property type="entry name" value="F-box domain"/>
    <property type="match status" value="1"/>
</dbReference>
<organism evidence="1 2">
    <name type="scientific">Trematosphaeria pertusa</name>
    <dbReference type="NCBI Taxonomy" id="390896"/>
    <lineage>
        <taxon>Eukaryota</taxon>
        <taxon>Fungi</taxon>
        <taxon>Dikarya</taxon>
        <taxon>Ascomycota</taxon>
        <taxon>Pezizomycotina</taxon>
        <taxon>Dothideomycetes</taxon>
        <taxon>Pleosporomycetidae</taxon>
        <taxon>Pleosporales</taxon>
        <taxon>Massarineae</taxon>
        <taxon>Trematosphaeriaceae</taxon>
        <taxon>Trematosphaeria</taxon>
    </lineage>
</organism>
<evidence type="ECO:0000313" key="1">
    <source>
        <dbReference type="EMBL" id="KAF2247438.1"/>
    </source>
</evidence>
<keyword evidence="2" id="KW-1185">Reference proteome</keyword>
<dbReference type="InterPro" id="IPR036047">
    <property type="entry name" value="F-box-like_dom_sf"/>
</dbReference>
<evidence type="ECO:0000313" key="2">
    <source>
        <dbReference type="Proteomes" id="UP000800094"/>
    </source>
</evidence>
<dbReference type="GeneID" id="54580265"/>
<dbReference type="AlphaFoldDB" id="A0A6A6IBK2"/>
<dbReference type="RefSeq" id="XP_033682442.1">
    <property type="nucleotide sequence ID" value="XM_033826935.1"/>
</dbReference>
<dbReference type="EMBL" id="ML987197">
    <property type="protein sequence ID" value="KAF2247438.1"/>
    <property type="molecule type" value="Genomic_DNA"/>
</dbReference>
<sequence>MSLANEPFPESPAQMSLKHCMPSLPDLLSNRFIPIQDAVLSALSPQDLARLSGVCRDLHSVVQGARNWDSWLQTWFSNPKDFRSLQGKLNAIITGNPLIDFIARTQHFINSDPTLNVIIPGPDRKAMMRYLISDGYEAPCEKAPSGCDDFAFDECIRLVHPTRTVNGANKASILVVRAEPYHSPIHLPLDKSCGTTIQQNYATWNKVYSLFPSSTFIDKEGYLMVELSERVGPTLYQLSKGGYKAKDIHWFEKNYKAPGMTSEMLTRSRRIGDQHTLVIRLSTADVSKPAVPDGALESTTFYLFKEVRNGISFYDVNCNIKICHPVLRYVYELLYDETDNEYNKSIRHLQVRLDNLARMELYKIPVEQRPAGYQSLVLNRNVSCTEWHFNKPDSWTYYDDDVIEYLAKIWRDREQKELEMKELEATQKGAKKRLLHR</sequence>
<protein>
    <recommendedName>
        <fullName evidence="3">F-box domain-containing protein</fullName>
    </recommendedName>
</protein>
<accession>A0A6A6IBK2</accession>
<proteinExistence type="predicted"/>
<name>A0A6A6IBK2_9PLEO</name>
<dbReference type="Proteomes" id="UP000800094">
    <property type="component" value="Unassembled WGS sequence"/>
</dbReference>
<reference evidence="1" key="1">
    <citation type="journal article" date="2020" name="Stud. Mycol.">
        <title>101 Dothideomycetes genomes: a test case for predicting lifestyles and emergence of pathogens.</title>
        <authorList>
            <person name="Haridas S."/>
            <person name="Albert R."/>
            <person name="Binder M."/>
            <person name="Bloem J."/>
            <person name="Labutti K."/>
            <person name="Salamov A."/>
            <person name="Andreopoulos B."/>
            <person name="Baker S."/>
            <person name="Barry K."/>
            <person name="Bills G."/>
            <person name="Bluhm B."/>
            <person name="Cannon C."/>
            <person name="Castanera R."/>
            <person name="Culley D."/>
            <person name="Daum C."/>
            <person name="Ezra D."/>
            <person name="Gonzalez J."/>
            <person name="Henrissat B."/>
            <person name="Kuo A."/>
            <person name="Liang C."/>
            <person name="Lipzen A."/>
            <person name="Lutzoni F."/>
            <person name="Magnuson J."/>
            <person name="Mondo S."/>
            <person name="Nolan M."/>
            <person name="Ohm R."/>
            <person name="Pangilinan J."/>
            <person name="Park H.-J."/>
            <person name="Ramirez L."/>
            <person name="Alfaro M."/>
            <person name="Sun H."/>
            <person name="Tritt A."/>
            <person name="Yoshinaga Y."/>
            <person name="Zwiers L.-H."/>
            <person name="Turgeon B."/>
            <person name="Goodwin S."/>
            <person name="Spatafora J."/>
            <person name="Crous P."/>
            <person name="Grigoriev I."/>
        </authorList>
    </citation>
    <scope>NUCLEOTIDE SEQUENCE</scope>
    <source>
        <strain evidence="1">CBS 122368</strain>
    </source>
</reference>